<dbReference type="AlphaFoldDB" id="A0A1J7IGP8"/>
<feature type="compositionally biased region" description="Polar residues" evidence="1">
    <location>
        <begin position="535"/>
        <end position="547"/>
    </location>
</feature>
<sequence>MAARSVRSVLSKRDYDAYTSDVLPGIAHPPRDTNDSVDDVVNDVADPIDFSSMDFGGWGAAYRFKGFARDTRAESSQNASSVVDSAGAERAGAERAGAEHPGMERMCFLRSFPVQFSVLFRRALLLGTCPSEFFQTLSIIHSQTQVTSAPSNCFFLISPSTIHPRLRTTPATDFLEALPPPAEPPVRIEEAGITSNDSSSDSSSDTISDNISEHASSCDLAASTEYYLEKALLARDRIRNYRAIVPPPPELAASGATGNSRSIYSAYIDSFDRFVAAYTSRSQNSTNESTTTPSSNQAATMSNRAAVPSNSRVIYQQLSSALKKLTHTEMDEPTEGTEGHQFEKLVRILKEQKTANLALYKATNNHLVLQLAWEATEKSFNRASIWGDWVFGAKLNTLPSRPAKLHRTFIDIEIKRISGDDQETIMACGAHPEFAFLGLLGYKRTSDDDSGVKTTSKRSSTSSTSTVAGLTSSTPGAWPGSVSRALITAQAVTAPTPAAAETEVDTSSAPGAWPAEPADDPPAAVSPSSTAVSDGSTTTLYSATSSGRPIISEAQRQANTAARSRLYDLMDANPDFEDLKANSAIYLVRVVGIPNPPEWATIETHPLRGPDFRRATLCGLGGWVVPNPSACRRTLPQHAIKLPAADVIKDWTFTHPHAIEGDFVPVWEGAEEPELEDVYHMVWDLVAGRDFVGLVPGHGFGRRRDGGFSFDGLRRDNPFQSQ</sequence>
<dbReference type="EMBL" id="KV875100">
    <property type="protein sequence ID" value="OIW26459.1"/>
    <property type="molecule type" value="Genomic_DNA"/>
</dbReference>
<reference evidence="2 3" key="1">
    <citation type="submission" date="2016-10" db="EMBL/GenBank/DDBJ databases">
        <title>Draft genome sequence of Coniochaeta ligniaria NRRL30616, a lignocellulolytic fungus for bioabatement of inhibitors in plant biomass hydrolysates.</title>
        <authorList>
            <consortium name="DOE Joint Genome Institute"/>
            <person name="Jimenez D.J."/>
            <person name="Hector R.E."/>
            <person name="Riley R."/>
            <person name="Sun H."/>
            <person name="Grigoriev I.V."/>
            <person name="Van Elsas J.D."/>
            <person name="Nichols N.N."/>
        </authorList>
    </citation>
    <scope>NUCLEOTIDE SEQUENCE [LARGE SCALE GENOMIC DNA]</scope>
    <source>
        <strain evidence="2 3">NRRL 30616</strain>
    </source>
</reference>
<feature type="region of interest" description="Disordered" evidence="1">
    <location>
        <begin position="447"/>
        <end position="475"/>
    </location>
</feature>
<name>A0A1J7IGP8_9PEZI</name>
<feature type="region of interest" description="Disordered" evidence="1">
    <location>
        <begin position="75"/>
        <end position="97"/>
    </location>
</feature>
<accession>A0A1J7IGP8</accession>
<feature type="compositionally biased region" description="Low complexity" evidence="1">
    <location>
        <begin position="280"/>
        <end position="296"/>
    </location>
</feature>
<feature type="compositionally biased region" description="Low complexity" evidence="1">
    <location>
        <begin position="509"/>
        <end position="534"/>
    </location>
</feature>
<dbReference type="OrthoDB" id="5243726at2759"/>
<organism evidence="2 3">
    <name type="scientific">Coniochaeta ligniaria NRRL 30616</name>
    <dbReference type="NCBI Taxonomy" id="1408157"/>
    <lineage>
        <taxon>Eukaryota</taxon>
        <taxon>Fungi</taxon>
        <taxon>Dikarya</taxon>
        <taxon>Ascomycota</taxon>
        <taxon>Pezizomycotina</taxon>
        <taxon>Sordariomycetes</taxon>
        <taxon>Sordariomycetidae</taxon>
        <taxon>Coniochaetales</taxon>
        <taxon>Coniochaetaceae</taxon>
        <taxon>Coniochaeta</taxon>
    </lineage>
</organism>
<protein>
    <submittedName>
        <fullName evidence="2">Uncharacterized protein</fullName>
    </submittedName>
</protein>
<feature type="region of interest" description="Disordered" evidence="1">
    <location>
        <begin position="493"/>
        <end position="547"/>
    </location>
</feature>
<proteinExistence type="predicted"/>
<evidence type="ECO:0000313" key="2">
    <source>
        <dbReference type="EMBL" id="OIW26459.1"/>
    </source>
</evidence>
<evidence type="ECO:0000313" key="3">
    <source>
        <dbReference type="Proteomes" id="UP000182658"/>
    </source>
</evidence>
<dbReference type="InParanoid" id="A0A1J7IGP8"/>
<feature type="compositionally biased region" description="Low complexity" evidence="1">
    <location>
        <begin position="452"/>
        <end position="474"/>
    </location>
</feature>
<feature type="region of interest" description="Disordered" evidence="1">
    <location>
        <begin position="280"/>
        <end position="304"/>
    </location>
</feature>
<dbReference type="STRING" id="1408157.A0A1J7IGP8"/>
<evidence type="ECO:0000256" key="1">
    <source>
        <dbReference type="SAM" id="MobiDB-lite"/>
    </source>
</evidence>
<gene>
    <name evidence="2" type="ORF">CONLIGDRAFT_473445</name>
</gene>
<keyword evidence="3" id="KW-1185">Reference proteome</keyword>
<dbReference type="Proteomes" id="UP000182658">
    <property type="component" value="Unassembled WGS sequence"/>
</dbReference>